<dbReference type="EMBL" id="GBXI01005956">
    <property type="protein sequence ID" value="JAD08336.1"/>
    <property type="molecule type" value="Transcribed_RNA"/>
</dbReference>
<evidence type="ECO:0000256" key="5">
    <source>
        <dbReference type="ARBA" id="ARBA00023242"/>
    </source>
</evidence>
<dbReference type="Gene3D" id="1.10.30.10">
    <property type="entry name" value="High mobility group box domain"/>
    <property type="match status" value="1"/>
</dbReference>
<feature type="compositionally biased region" description="Low complexity" evidence="7">
    <location>
        <begin position="144"/>
        <end position="171"/>
    </location>
</feature>
<name>A0A0A1X0A3_ZEUCU</name>
<dbReference type="EMBL" id="GBXI01009548">
    <property type="protein sequence ID" value="JAD04744.1"/>
    <property type="molecule type" value="Transcribed_RNA"/>
</dbReference>
<evidence type="ECO:0000256" key="1">
    <source>
        <dbReference type="ARBA" id="ARBA00022553"/>
    </source>
</evidence>
<keyword evidence="4" id="KW-0804">Transcription</keyword>
<dbReference type="GO" id="GO:0000977">
    <property type="term" value="F:RNA polymerase II transcription regulatory region sequence-specific DNA binding"/>
    <property type="evidence" value="ECO:0007669"/>
    <property type="project" value="TreeGrafter"/>
</dbReference>
<evidence type="ECO:0000313" key="12">
    <source>
        <dbReference type="EMBL" id="JAD04744.1"/>
    </source>
</evidence>
<keyword evidence="5 6" id="KW-0539">Nucleus</keyword>
<feature type="region of interest" description="Disordered" evidence="7">
    <location>
        <begin position="238"/>
        <end position="269"/>
    </location>
</feature>
<evidence type="ECO:0000256" key="6">
    <source>
        <dbReference type="PROSITE-ProRule" id="PRU00267"/>
    </source>
</evidence>
<dbReference type="GeneID" id="105215383"/>
<dbReference type="PROSITE" id="PS50118">
    <property type="entry name" value="HMG_BOX_2"/>
    <property type="match status" value="1"/>
</dbReference>
<dbReference type="EMBL" id="GBXI01014606">
    <property type="protein sequence ID" value="JAC99685.1"/>
    <property type="molecule type" value="Transcribed_RNA"/>
</dbReference>
<protein>
    <submittedName>
        <fullName evidence="12">HMG box transcription factor BBX</fullName>
    </submittedName>
</protein>
<dbReference type="InterPro" id="IPR052412">
    <property type="entry name" value="CC-Dev_Transcription_Reg"/>
</dbReference>
<dbReference type="PANTHER" id="PTHR13059">
    <property type="entry name" value="HMG-BOX TRANSCRIPTION FACTOR BBX"/>
    <property type="match status" value="1"/>
</dbReference>
<evidence type="ECO:0000256" key="2">
    <source>
        <dbReference type="ARBA" id="ARBA00023015"/>
    </source>
</evidence>
<dbReference type="SUPFAM" id="SSF47095">
    <property type="entry name" value="HMG-box"/>
    <property type="match status" value="1"/>
</dbReference>
<feature type="compositionally biased region" description="Polar residues" evidence="7">
    <location>
        <begin position="666"/>
        <end position="688"/>
    </location>
</feature>
<dbReference type="InterPro" id="IPR049523">
    <property type="entry name" value="BBX_HMG-box"/>
</dbReference>
<dbReference type="GO" id="GO:0000981">
    <property type="term" value="F:DNA-binding transcription factor activity, RNA polymerase II-specific"/>
    <property type="evidence" value="ECO:0007669"/>
    <property type="project" value="TreeGrafter"/>
</dbReference>
<evidence type="ECO:0000313" key="9">
    <source>
        <dbReference type="EMBL" id="JAC99518.1"/>
    </source>
</evidence>
<reference evidence="12" key="1">
    <citation type="submission" date="2014-11" db="EMBL/GenBank/DDBJ databases">
        <authorList>
            <person name="Geib S."/>
        </authorList>
    </citation>
    <scope>NUCLEOTIDE SEQUENCE</scope>
</reference>
<evidence type="ECO:0000256" key="7">
    <source>
        <dbReference type="SAM" id="MobiDB-lite"/>
    </source>
</evidence>
<dbReference type="EMBL" id="GBXI01013351">
    <property type="protein sequence ID" value="JAD00941.1"/>
    <property type="molecule type" value="Transcribed_RNA"/>
</dbReference>
<sequence length="806" mass="90486">MINSANTVDFNVINHGKVILPHGLVPLDKCKLVHTTKIPQSGGERFTSCAIQTSIKPYTYTIDNKRRADMQSAETKEIHMQPQRVHVQHLQTHPNLQNNQWFYDKFYNLNTERERTTPNGFISKINHNNNVIRKESAFSLSTSSSMCSVSNNSNNNNNNSNNNNNNSSSSSFPNTFKNVECDKDLVNIGVKKTAHEVSAHMGLTDRRTTSVYNTDYQENAFHRIEDVHNYAKMDRYSYSNESSNSSMHEEDNEDEDGELDEDLDDNNDDAATNYERYLRKSKHLAAMKVKCHEDFNMQITRLETEETELNVDVETVHKVQNETTEVAVPSTPDHHARRPMNAFLIFCKRHRAIVKERYRSLENRAITKILGDWWASLDATDKKCFTNLAQQNKDAFFNANPNFKWYKLPAPPLRTLNTRPGNTSTEPEDDMKSILSVQSGGAMLSKYTKNGNNHIFKLADEAQMGELSNLFSGESDNNNCNSNQNALQQALGETSQFLNAYMSPTSGTEGVQLNKNRLLSENSFSSNGSEDDILHKKSSRACKGKIYQELINSGQISAVSKKLKTPKSQSHPNGYAHHTVTPSSCTNLTSLDSCNQFSTMCTSSNNIKQNENSSCEGFQSNNDMSSFDLEDKIKELPALSLDLYLQRKRNTKKKKKFTSKKRHSTNAGHNKNSGSLNVPQMPTVSCPNRSREAPPQQAVGSQKRKARKESITRRDVTVIEKEIASVIPLAKNFNTINGCYYFNASPDATISKCLPFGEITNSTATTGADNQRADVNVFGNLCNDNSSTSDLLILAEVAANRTELTN</sequence>
<feature type="compositionally biased region" description="Basic residues" evidence="7">
    <location>
        <begin position="650"/>
        <end position="664"/>
    </location>
</feature>
<dbReference type="EMBL" id="GBXI01014773">
    <property type="protein sequence ID" value="JAC99518.1"/>
    <property type="molecule type" value="Transcribed_RNA"/>
</dbReference>
<feature type="DNA-binding region" description="HMG box" evidence="6">
    <location>
        <begin position="336"/>
        <end position="404"/>
    </location>
</feature>
<proteinExistence type="predicted"/>
<feature type="region of interest" description="Disordered" evidence="7">
    <location>
        <begin position="144"/>
        <end position="175"/>
    </location>
</feature>
<reference evidence="12" key="2">
    <citation type="journal article" date="2015" name="Gigascience">
        <title>Reconstructing a comprehensive transcriptome assembly of a white-pupal translocated strain of the pest fruit fly Bactrocera cucurbitae.</title>
        <authorList>
            <person name="Sim S.B."/>
            <person name="Calla B."/>
            <person name="Hall B."/>
            <person name="DeRego T."/>
            <person name="Geib S.M."/>
        </authorList>
    </citation>
    <scope>NUCLEOTIDE SEQUENCE</scope>
</reference>
<keyword evidence="2" id="KW-0805">Transcription regulation</keyword>
<evidence type="ECO:0000259" key="8">
    <source>
        <dbReference type="PROSITE" id="PS50118"/>
    </source>
</evidence>
<evidence type="ECO:0000256" key="3">
    <source>
        <dbReference type="ARBA" id="ARBA00023125"/>
    </source>
</evidence>
<organism evidence="12">
    <name type="scientific">Zeugodacus cucurbitae</name>
    <name type="common">Melon fruit fly</name>
    <name type="synonym">Bactrocera cucurbitae</name>
    <dbReference type="NCBI Taxonomy" id="28588"/>
    <lineage>
        <taxon>Eukaryota</taxon>
        <taxon>Metazoa</taxon>
        <taxon>Ecdysozoa</taxon>
        <taxon>Arthropoda</taxon>
        <taxon>Hexapoda</taxon>
        <taxon>Insecta</taxon>
        <taxon>Pterygota</taxon>
        <taxon>Neoptera</taxon>
        <taxon>Endopterygota</taxon>
        <taxon>Diptera</taxon>
        <taxon>Brachycera</taxon>
        <taxon>Muscomorpha</taxon>
        <taxon>Tephritoidea</taxon>
        <taxon>Tephritidae</taxon>
        <taxon>Zeugodacus</taxon>
        <taxon>Zeugodacus</taxon>
    </lineage>
</organism>
<dbReference type="OrthoDB" id="2377365at2759"/>
<dbReference type="AlphaFoldDB" id="A0A0A1X0A3"/>
<dbReference type="PANTHER" id="PTHR13059:SF10">
    <property type="entry name" value="HMG BOX TRANSCRIPTION FACTOR BBX"/>
    <property type="match status" value="1"/>
</dbReference>
<evidence type="ECO:0000313" key="10">
    <source>
        <dbReference type="EMBL" id="JAC99685.1"/>
    </source>
</evidence>
<feature type="region of interest" description="Disordered" evidence="7">
    <location>
        <begin position="650"/>
        <end position="711"/>
    </location>
</feature>
<dbReference type="InterPro" id="IPR036910">
    <property type="entry name" value="HMG_box_dom_sf"/>
</dbReference>
<keyword evidence="1" id="KW-0597">Phosphoprotein</keyword>
<dbReference type="GO" id="GO:0005634">
    <property type="term" value="C:nucleus"/>
    <property type="evidence" value="ECO:0007669"/>
    <property type="project" value="UniProtKB-UniRule"/>
</dbReference>
<dbReference type="InterPro" id="IPR009071">
    <property type="entry name" value="HMG_box_dom"/>
</dbReference>
<feature type="compositionally biased region" description="Acidic residues" evidence="7">
    <location>
        <begin position="250"/>
        <end position="268"/>
    </location>
</feature>
<keyword evidence="3 6" id="KW-0238">DNA-binding</keyword>
<dbReference type="Pfam" id="PF00505">
    <property type="entry name" value="HMG_box"/>
    <property type="match status" value="1"/>
</dbReference>
<accession>A0A0A1X0A3</accession>
<evidence type="ECO:0000313" key="11">
    <source>
        <dbReference type="EMBL" id="JAD00941.1"/>
    </source>
</evidence>
<dbReference type="SMART" id="SM00398">
    <property type="entry name" value="HMG"/>
    <property type="match status" value="1"/>
</dbReference>
<gene>
    <name evidence="12" type="primary">BBX_1</name>
    <name evidence="11" type="synonym">BBX_0</name>
    <name evidence="9" type="synonym">BBX_2</name>
    <name evidence="13" type="synonym">BBX_3</name>
    <name evidence="10" type="synonym">BBX_4</name>
    <name evidence="10" type="ORF">g.41393</name>
    <name evidence="13" type="ORF">g.41399</name>
    <name evidence="9" type="ORF">g.41402</name>
    <name evidence="12" type="ORF">g.41407</name>
    <name evidence="11" type="ORF">g.41409</name>
</gene>
<dbReference type="CTD" id="56987"/>
<dbReference type="CDD" id="cd21989">
    <property type="entry name" value="HMG-box_HBP2"/>
    <property type="match status" value="1"/>
</dbReference>
<evidence type="ECO:0000256" key="4">
    <source>
        <dbReference type="ARBA" id="ARBA00023163"/>
    </source>
</evidence>
<feature type="domain" description="HMG box" evidence="8">
    <location>
        <begin position="336"/>
        <end position="404"/>
    </location>
</feature>
<evidence type="ECO:0000313" key="13">
    <source>
        <dbReference type="EMBL" id="JAD08336.1"/>
    </source>
</evidence>